<sequence>MASKKVSLITSLSLVFKDLKNEISKHFENSEKELKLVYKLIHTAIFQEPIDDSILKNDIQKAPRMLANYSYRGSDSSDYSRYRNFLQLGKADFQYPCSCNTVLFCIIITHDLFNSDSQNYSINRNSSYLDLSPLYESSDKDLAKVCAGDLDCLRPNTFANSRILIQLSGIGALLYLAITEANEKWINEEFKCILGTDNPDNIFNNIKQDKDGKFKDSNIADELIKGTEKIDAFGTNNTPSSLQIVEIIGIESARSLGIASLNDLHKSLNLVPYTSFENIIADKEVAAKLKTLYGNINNVKLYPGLMTEKTKPSNTINLAFAFPFTISCVPNKQLVREGVLHQLLLKNLPNCYSPNSAYAFYLFTVVELYPGLMTKKTKPSNTISSALALPFTISHDILLYPVNL</sequence>
<name>A0ACA9K724_9GLOM</name>
<organism evidence="1 2">
    <name type="scientific">Dentiscutata heterogama</name>
    <dbReference type="NCBI Taxonomy" id="1316150"/>
    <lineage>
        <taxon>Eukaryota</taxon>
        <taxon>Fungi</taxon>
        <taxon>Fungi incertae sedis</taxon>
        <taxon>Mucoromycota</taxon>
        <taxon>Glomeromycotina</taxon>
        <taxon>Glomeromycetes</taxon>
        <taxon>Diversisporales</taxon>
        <taxon>Gigasporaceae</taxon>
        <taxon>Dentiscutata</taxon>
    </lineage>
</organism>
<dbReference type="Proteomes" id="UP000789702">
    <property type="component" value="Unassembled WGS sequence"/>
</dbReference>
<proteinExistence type="predicted"/>
<feature type="non-terminal residue" evidence="1">
    <location>
        <position position="404"/>
    </location>
</feature>
<comment type="caution">
    <text evidence="1">The sequence shown here is derived from an EMBL/GenBank/DDBJ whole genome shotgun (WGS) entry which is preliminary data.</text>
</comment>
<dbReference type="EMBL" id="CAJVPU010000622">
    <property type="protein sequence ID" value="CAG8456838.1"/>
    <property type="molecule type" value="Genomic_DNA"/>
</dbReference>
<accession>A0ACA9K724</accession>
<protein>
    <submittedName>
        <fullName evidence="1">4443_t:CDS:1</fullName>
    </submittedName>
</protein>
<reference evidence="1" key="1">
    <citation type="submission" date="2021-06" db="EMBL/GenBank/DDBJ databases">
        <authorList>
            <person name="Kallberg Y."/>
            <person name="Tangrot J."/>
            <person name="Rosling A."/>
        </authorList>
    </citation>
    <scope>NUCLEOTIDE SEQUENCE</scope>
    <source>
        <strain evidence="1">IL203A</strain>
    </source>
</reference>
<evidence type="ECO:0000313" key="2">
    <source>
        <dbReference type="Proteomes" id="UP000789702"/>
    </source>
</evidence>
<gene>
    <name evidence="1" type="ORF">DHETER_LOCUS1102</name>
</gene>
<keyword evidence="2" id="KW-1185">Reference proteome</keyword>
<evidence type="ECO:0000313" key="1">
    <source>
        <dbReference type="EMBL" id="CAG8456838.1"/>
    </source>
</evidence>